<dbReference type="EMBL" id="JAIWYP010000008">
    <property type="protein sequence ID" value="KAH3780563.1"/>
    <property type="molecule type" value="Genomic_DNA"/>
</dbReference>
<gene>
    <name evidence="1" type="ORF">DPMN_158380</name>
</gene>
<protein>
    <submittedName>
        <fullName evidence="1">Uncharacterized protein</fullName>
    </submittedName>
</protein>
<comment type="caution">
    <text evidence="1">The sequence shown here is derived from an EMBL/GenBank/DDBJ whole genome shotgun (WGS) entry which is preliminary data.</text>
</comment>
<dbReference type="Proteomes" id="UP000828390">
    <property type="component" value="Unassembled WGS sequence"/>
</dbReference>
<keyword evidence="2" id="KW-1185">Reference proteome</keyword>
<accession>A0A9D4EJ22</accession>
<proteinExistence type="predicted"/>
<reference evidence="1" key="1">
    <citation type="journal article" date="2019" name="bioRxiv">
        <title>The Genome of the Zebra Mussel, Dreissena polymorpha: A Resource for Invasive Species Research.</title>
        <authorList>
            <person name="McCartney M.A."/>
            <person name="Auch B."/>
            <person name="Kono T."/>
            <person name="Mallez S."/>
            <person name="Zhang Y."/>
            <person name="Obille A."/>
            <person name="Becker A."/>
            <person name="Abrahante J.E."/>
            <person name="Garbe J."/>
            <person name="Badalamenti J.P."/>
            <person name="Herman A."/>
            <person name="Mangelson H."/>
            <person name="Liachko I."/>
            <person name="Sullivan S."/>
            <person name="Sone E.D."/>
            <person name="Koren S."/>
            <person name="Silverstein K.A.T."/>
            <person name="Beckman K.B."/>
            <person name="Gohl D.M."/>
        </authorList>
    </citation>
    <scope>NUCLEOTIDE SEQUENCE</scope>
    <source>
        <strain evidence="1">Duluth1</strain>
        <tissue evidence="1">Whole animal</tissue>
    </source>
</reference>
<reference evidence="1" key="2">
    <citation type="submission" date="2020-11" db="EMBL/GenBank/DDBJ databases">
        <authorList>
            <person name="McCartney M.A."/>
            <person name="Auch B."/>
            <person name="Kono T."/>
            <person name="Mallez S."/>
            <person name="Becker A."/>
            <person name="Gohl D.M."/>
            <person name="Silverstein K.A.T."/>
            <person name="Koren S."/>
            <person name="Bechman K.B."/>
            <person name="Herman A."/>
            <person name="Abrahante J.E."/>
            <person name="Garbe J."/>
        </authorList>
    </citation>
    <scope>NUCLEOTIDE SEQUENCE</scope>
    <source>
        <strain evidence="1">Duluth1</strain>
        <tissue evidence="1">Whole animal</tissue>
    </source>
</reference>
<sequence>MGWDNNSRGSDGVGCEIILEDPKVWVGTLIIEDPKVWVGTLILEDPKVWDRTLILEDLMVWTLNGSVYAQTHRKTTY</sequence>
<evidence type="ECO:0000313" key="1">
    <source>
        <dbReference type="EMBL" id="KAH3780563.1"/>
    </source>
</evidence>
<name>A0A9D4EJ22_DREPO</name>
<dbReference type="AlphaFoldDB" id="A0A9D4EJ22"/>
<organism evidence="1 2">
    <name type="scientific">Dreissena polymorpha</name>
    <name type="common">Zebra mussel</name>
    <name type="synonym">Mytilus polymorpha</name>
    <dbReference type="NCBI Taxonomy" id="45954"/>
    <lineage>
        <taxon>Eukaryota</taxon>
        <taxon>Metazoa</taxon>
        <taxon>Spiralia</taxon>
        <taxon>Lophotrochozoa</taxon>
        <taxon>Mollusca</taxon>
        <taxon>Bivalvia</taxon>
        <taxon>Autobranchia</taxon>
        <taxon>Heteroconchia</taxon>
        <taxon>Euheterodonta</taxon>
        <taxon>Imparidentia</taxon>
        <taxon>Neoheterodontei</taxon>
        <taxon>Myida</taxon>
        <taxon>Dreissenoidea</taxon>
        <taxon>Dreissenidae</taxon>
        <taxon>Dreissena</taxon>
    </lineage>
</organism>
<evidence type="ECO:0000313" key="2">
    <source>
        <dbReference type="Proteomes" id="UP000828390"/>
    </source>
</evidence>